<evidence type="ECO:0000313" key="2">
    <source>
        <dbReference type="Proteomes" id="UP001056120"/>
    </source>
</evidence>
<comment type="caution">
    <text evidence="1">The sequence shown here is derived from an EMBL/GenBank/DDBJ whole genome shotgun (WGS) entry which is preliminary data.</text>
</comment>
<protein>
    <submittedName>
        <fullName evidence="1">Uncharacterized protein</fullName>
    </submittedName>
</protein>
<sequence length="1457" mass="165706">MPGEKETTGGKNEGGIDANSPLYIHASDYPKQMHVNDPLNDHNYTDWSQEMMNFLFAKNKVGFIDGSLKKPEKTSPDYMPWMRCDAMLKGWLTTSMEKEIRSSVKYAGTAREIWADLVERFGKESAPRAYELKHALATTQQSGASVSAYYTKLRGLWDEMGSVMPTPQCTCNGCSCNIGKRMNESKEKERLYEFLMGLDNEFTVIKTQILATNPIPSLNSAYHLVAEDERQRAISHDKRPTTEAAAFKAFIPGRRDGTGGRETQKHDKGAAKEPKCNDVIQHCIFCGKDGHNKEGCFKRIGYPEWWPGNKTKREGTKAAYVEADSSPIPGLTKKQHQTFLHTFAGENNNRDDTPRMANFVGKREGDNEWVVDSGATDHITYDPDFLNSKTEIGFEAPVTIANGTKVPVRGRGNSTLEGGTKINDVLYVPDFSCNLLFVRRLTNNLKSVVSFFPDFCVMQKLHTGSLIGAGRCEKGLYRMGMIRNRRKAMVVTNDTWHKRLGHASREKLNEISFLKNVAFNKVCDSCSKAKHTRLPFQNSTTKTIECFDLLHCDIWGRYRTPSFTGANYFLTIVDDFSRAVWLFLLKFKHEVSGHLKDFHKMIKTQFGKNIKRIRCDNGGEFTSNDMMCFYKANGILLETTCPHTPQQNGIVERKHRHLLETARALRFEASLPKRFWGECVLTAAYVINRLPSKVIGNKTPFELLHNEAPDYDHMKVFGCLAYYRNTDTRGDKFEERGRAGIFLGYPPGTKGYKVYDLVNKKIIISRDVRFFEDRFPSNCVASNCQHEDIFEQENRSTEIDVEIQNQVEDDVTMGINDETTNEGTETDSSPQNFDQNHIGGPSPQHEADHVHEMDESQSPNASTETHDPNEHSGVQDTNLEQGLGKRARTQPTRFKDFEVKLPPSVDPTHPASSQNSSTVHPLSNFVSYKHFSDSHKAFLTAIHSNHEPRNFAQAMQDERWKEAMKKEIRALEESGTWTLTDFPEGKRAIDSKWVYKVKYKPNGEVERYKACLVAKGFTQQEGVDYHDTFAPVAKLVMVRTLLAVAVKKNWIINQLDVNNAFLHGDLDEEVYMKIPQGFSKEKETRVCRLKKSLYGLKQASRNWHQKFTTSLRNMGFKQCKADYSLFTYKEKYSFVAALIYVDDVIIIGNDHDRIQAMKNELDKQFSIKDLGNLKYFLGIEVVRTSEGLVLSQRKYTLDILEDCGLQGCRPSSFPMEPNLKLDKGETEQKVDTSLYRRMVGRLLYLQATRPDITYAVNVLSQFVSDPRQTHLDAAHRVLRYLKATVGQGILLPRSGGYNLTAYCDSDWLGCPFTRRSRTGYLLLLGGAPVSWKTKKQSVVSRSSAEAEYRSMASTVSEVLWMRWLLQELDVPVEGPTPLFCDNQAARHIANNPVFHERTKHVEMDCYFVRERVETQEIRPLHIDSKLQIADLFTKGFGAPQLSFRLGKLGVINPHTPT</sequence>
<organism evidence="1 2">
    <name type="scientific">Smallanthus sonchifolius</name>
    <dbReference type="NCBI Taxonomy" id="185202"/>
    <lineage>
        <taxon>Eukaryota</taxon>
        <taxon>Viridiplantae</taxon>
        <taxon>Streptophyta</taxon>
        <taxon>Embryophyta</taxon>
        <taxon>Tracheophyta</taxon>
        <taxon>Spermatophyta</taxon>
        <taxon>Magnoliopsida</taxon>
        <taxon>eudicotyledons</taxon>
        <taxon>Gunneridae</taxon>
        <taxon>Pentapetalae</taxon>
        <taxon>asterids</taxon>
        <taxon>campanulids</taxon>
        <taxon>Asterales</taxon>
        <taxon>Asteraceae</taxon>
        <taxon>Asteroideae</taxon>
        <taxon>Heliantheae alliance</taxon>
        <taxon>Millerieae</taxon>
        <taxon>Smallanthus</taxon>
    </lineage>
</organism>
<reference evidence="2" key="1">
    <citation type="journal article" date="2022" name="Mol. Ecol. Resour.">
        <title>The genomes of chicory, endive, great burdock and yacon provide insights into Asteraceae palaeo-polyploidization history and plant inulin production.</title>
        <authorList>
            <person name="Fan W."/>
            <person name="Wang S."/>
            <person name="Wang H."/>
            <person name="Wang A."/>
            <person name="Jiang F."/>
            <person name="Liu H."/>
            <person name="Zhao H."/>
            <person name="Xu D."/>
            <person name="Zhang Y."/>
        </authorList>
    </citation>
    <scope>NUCLEOTIDE SEQUENCE [LARGE SCALE GENOMIC DNA]</scope>
    <source>
        <strain evidence="2">cv. Yunnan</strain>
    </source>
</reference>
<dbReference type="Proteomes" id="UP001056120">
    <property type="component" value="Linkage Group LG21"/>
</dbReference>
<evidence type="ECO:0000313" key="1">
    <source>
        <dbReference type="EMBL" id="KAI3732037.1"/>
    </source>
</evidence>
<gene>
    <name evidence="1" type="ORF">L1987_63234</name>
</gene>
<reference evidence="1 2" key="2">
    <citation type="journal article" date="2022" name="Mol. Ecol. Resour.">
        <title>The genomes of chicory, endive, great burdock and yacon provide insights into Asteraceae paleo-polyploidization history and plant inulin production.</title>
        <authorList>
            <person name="Fan W."/>
            <person name="Wang S."/>
            <person name="Wang H."/>
            <person name="Wang A."/>
            <person name="Jiang F."/>
            <person name="Liu H."/>
            <person name="Zhao H."/>
            <person name="Xu D."/>
            <person name="Zhang Y."/>
        </authorList>
    </citation>
    <scope>NUCLEOTIDE SEQUENCE [LARGE SCALE GENOMIC DNA]</scope>
    <source>
        <strain evidence="2">cv. Yunnan</strain>
        <tissue evidence="1">Leaves</tissue>
    </source>
</reference>
<name>A0ACB9CCP9_9ASTR</name>
<dbReference type="EMBL" id="CM042038">
    <property type="protein sequence ID" value="KAI3732037.1"/>
    <property type="molecule type" value="Genomic_DNA"/>
</dbReference>
<accession>A0ACB9CCP9</accession>
<keyword evidence="2" id="KW-1185">Reference proteome</keyword>
<proteinExistence type="predicted"/>